<dbReference type="InterPro" id="IPR052751">
    <property type="entry name" value="Plant_MAPKKK"/>
</dbReference>
<organism evidence="2 3">
    <name type="scientific">Amborella trichopoda</name>
    <dbReference type="NCBI Taxonomy" id="13333"/>
    <lineage>
        <taxon>Eukaryota</taxon>
        <taxon>Viridiplantae</taxon>
        <taxon>Streptophyta</taxon>
        <taxon>Embryophyta</taxon>
        <taxon>Tracheophyta</taxon>
        <taxon>Spermatophyta</taxon>
        <taxon>Magnoliopsida</taxon>
        <taxon>Amborellales</taxon>
        <taxon>Amborellaceae</taxon>
        <taxon>Amborella</taxon>
    </lineage>
</organism>
<dbReference type="PROSITE" id="PS00108">
    <property type="entry name" value="PROTEIN_KINASE_ST"/>
    <property type="match status" value="1"/>
</dbReference>
<dbReference type="GO" id="GO:0005524">
    <property type="term" value="F:ATP binding"/>
    <property type="evidence" value="ECO:0007669"/>
    <property type="project" value="InterPro"/>
</dbReference>
<dbReference type="EMBL" id="KI392616">
    <property type="protein sequence ID" value="ERN12183.1"/>
    <property type="molecule type" value="Genomic_DNA"/>
</dbReference>
<dbReference type="STRING" id="13333.W1PVU3"/>
<dbReference type="HOGENOM" id="CLU_2907077_0_0_1"/>
<feature type="domain" description="Protein kinase" evidence="1">
    <location>
        <begin position="1"/>
        <end position="62"/>
    </location>
</feature>
<keyword evidence="3" id="KW-1185">Reference proteome</keyword>
<sequence>MAIKAYMTSIFRGLQYVHHNGIIHCDVKAKNVLLGFLGDVKLADFGAAKRSPVSFFLFMPGL</sequence>
<dbReference type="PANTHER" id="PTHR48011:SF5">
    <property type="entry name" value="PROTEIN KINASE DOMAIN-CONTAINING PROTEIN"/>
    <property type="match status" value="1"/>
</dbReference>
<dbReference type="PROSITE" id="PS50011">
    <property type="entry name" value="PROTEIN_KINASE_DOM"/>
    <property type="match status" value="1"/>
</dbReference>
<gene>
    <name evidence="2" type="ORF">AMTR_s00034p00113750</name>
</gene>
<dbReference type="InterPro" id="IPR000719">
    <property type="entry name" value="Prot_kinase_dom"/>
</dbReference>
<dbReference type="eggNOG" id="KOG0198">
    <property type="taxonomic scope" value="Eukaryota"/>
</dbReference>
<dbReference type="Proteomes" id="UP000017836">
    <property type="component" value="Unassembled WGS sequence"/>
</dbReference>
<evidence type="ECO:0000313" key="3">
    <source>
        <dbReference type="Proteomes" id="UP000017836"/>
    </source>
</evidence>
<name>W1PVU3_AMBTC</name>
<reference evidence="3" key="1">
    <citation type="journal article" date="2013" name="Science">
        <title>The Amborella genome and the evolution of flowering plants.</title>
        <authorList>
            <consortium name="Amborella Genome Project"/>
        </authorList>
    </citation>
    <scope>NUCLEOTIDE SEQUENCE [LARGE SCALE GENOMIC DNA]</scope>
</reference>
<accession>W1PVU3</accession>
<protein>
    <recommendedName>
        <fullName evidence="1">Protein kinase domain-containing protein</fullName>
    </recommendedName>
</protein>
<dbReference type="SUPFAM" id="SSF56112">
    <property type="entry name" value="Protein kinase-like (PK-like)"/>
    <property type="match status" value="1"/>
</dbReference>
<dbReference type="Gene3D" id="1.10.510.10">
    <property type="entry name" value="Transferase(Phosphotransferase) domain 1"/>
    <property type="match status" value="1"/>
</dbReference>
<dbReference type="GO" id="GO:0004672">
    <property type="term" value="F:protein kinase activity"/>
    <property type="evidence" value="ECO:0007669"/>
    <property type="project" value="InterPro"/>
</dbReference>
<dbReference type="InterPro" id="IPR008271">
    <property type="entry name" value="Ser/Thr_kinase_AS"/>
</dbReference>
<evidence type="ECO:0000259" key="1">
    <source>
        <dbReference type="PROSITE" id="PS50011"/>
    </source>
</evidence>
<dbReference type="AlphaFoldDB" id="W1PVU3"/>
<evidence type="ECO:0000313" key="2">
    <source>
        <dbReference type="EMBL" id="ERN12183.1"/>
    </source>
</evidence>
<proteinExistence type="predicted"/>
<dbReference type="Pfam" id="PF00069">
    <property type="entry name" value="Pkinase"/>
    <property type="match status" value="1"/>
</dbReference>
<dbReference type="InterPro" id="IPR011009">
    <property type="entry name" value="Kinase-like_dom_sf"/>
</dbReference>
<dbReference type="Gramene" id="ERN12183">
    <property type="protein sequence ID" value="ERN12183"/>
    <property type="gene ID" value="AMTR_s00034p00113750"/>
</dbReference>
<dbReference type="PANTHER" id="PTHR48011">
    <property type="entry name" value="CCR4-NOT TRANSCRIPTIONAL COMPLEX SUBUNIT CAF120-RELATED"/>
    <property type="match status" value="1"/>
</dbReference>